<dbReference type="Pfam" id="PF13386">
    <property type="entry name" value="DsbD_2"/>
    <property type="match status" value="1"/>
</dbReference>
<dbReference type="AlphaFoldDB" id="A0A7M2WSL4"/>
<feature type="transmembrane region" description="Helical" evidence="2">
    <location>
        <begin position="167"/>
        <end position="193"/>
    </location>
</feature>
<name>A0A7M2WSL4_9BACT</name>
<feature type="chain" id="PRO_5034610862" evidence="3">
    <location>
        <begin position="21"/>
        <end position="282"/>
    </location>
</feature>
<organism evidence="5 6">
    <name type="scientific">Humisphaera borealis</name>
    <dbReference type="NCBI Taxonomy" id="2807512"/>
    <lineage>
        <taxon>Bacteria</taxon>
        <taxon>Pseudomonadati</taxon>
        <taxon>Planctomycetota</taxon>
        <taxon>Phycisphaerae</taxon>
        <taxon>Tepidisphaerales</taxon>
        <taxon>Tepidisphaeraceae</taxon>
        <taxon>Humisphaera</taxon>
    </lineage>
</organism>
<protein>
    <submittedName>
        <fullName evidence="5">Sulfite exporter TauE/SafE family protein</fullName>
    </submittedName>
</protein>
<dbReference type="RefSeq" id="WP_206291388.1">
    <property type="nucleotide sequence ID" value="NZ_CP063458.1"/>
</dbReference>
<evidence type="ECO:0000256" key="2">
    <source>
        <dbReference type="SAM" id="Phobius"/>
    </source>
</evidence>
<dbReference type="EMBL" id="CP063458">
    <property type="protein sequence ID" value="QOV88409.1"/>
    <property type="molecule type" value="Genomic_DNA"/>
</dbReference>
<proteinExistence type="predicted"/>
<dbReference type="PANTHER" id="PTHR42208:SF1">
    <property type="entry name" value="HEAVY METAL TRANSPORTER"/>
    <property type="match status" value="1"/>
</dbReference>
<feature type="signal peptide" evidence="3">
    <location>
        <begin position="1"/>
        <end position="20"/>
    </location>
</feature>
<dbReference type="InterPro" id="IPR039447">
    <property type="entry name" value="UreH-like_TM_dom"/>
</dbReference>
<keyword evidence="2" id="KW-0812">Transmembrane</keyword>
<evidence type="ECO:0000256" key="3">
    <source>
        <dbReference type="SAM" id="SignalP"/>
    </source>
</evidence>
<sequence length="282" mass="28244">MIALAAAVFAASLLGSFHCAGMCGAFVALACGAAETNAAKQRSLQAAYHLGRLATYVTLGAAAGLAGRLVDLTGALSGVQSAAAVLAAFAMLAFAVVALVRSRGASLPKFRLPLGWQSLISKAHRAAMDRPPVARAVAIGLLTTLLPCGWLYAFLVTAAGTGHPLSAALVMAVFWVGTLPVMVVVGAGARLMLGTAGKYLPLVSASAVIVVAALTLIGRIRLDAAALASAVDAAAGARNVQVADPAATPACCQVAAPDAAERQGERAHADSGAARIDTEVRP</sequence>
<reference evidence="5 6" key="1">
    <citation type="submission" date="2020-10" db="EMBL/GenBank/DDBJ databases">
        <title>Wide distribution of Phycisphaera-like planctomycetes from WD2101 soil group in peatlands and genome analysis of the first cultivated representative.</title>
        <authorList>
            <person name="Dedysh S.N."/>
            <person name="Beletsky A.V."/>
            <person name="Ivanova A."/>
            <person name="Kulichevskaya I.S."/>
            <person name="Suzina N.E."/>
            <person name="Philippov D.A."/>
            <person name="Rakitin A.L."/>
            <person name="Mardanov A.V."/>
            <person name="Ravin N.V."/>
        </authorList>
    </citation>
    <scope>NUCLEOTIDE SEQUENCE [LARGE SCALE GENOMIC DNA]</scope>
    <source>
        <strain evidence="5 6">M1803</strain>
    </source>
</reference>
<dbReference type="Proteomes" id="UP000593765">
    <property type="component" value="Chromosome"/>
</dbReference>
<gene>
    <name evidence="5" type="ORF">IPV69_19450</name>
</gene>
<feature type="region of interest" description="Disordered" evidence="1">
    <location>
        <begin position="262"/>
        <end position="282"/>
    </location>
</feature>
<evidence type="ECO:0000256" key="1">
    <source>
        <dbReference type="SAM" id="MobiDB-lite"/>
    </source>
</evidence>
<accession>A0A7M2WSL4</accession>
<feature type="domain" description="Urease accessory protein UreH-like transmembrane" evidence="4">
    <location>
        <begin position="8"/>
        <end position="212"/>
    </location>
</feature>
<feature type="transmembrane region" description="Helical" evidence="2">
    <location>
        <begin position="199"/>
        <end position="217"/>
    </location>
</feature>
<feature type="transmembrane region" description="Helical" evidence="2">
    <location>
        <begin position="133"/>
        <end position="155"/>
    </location>
</feature>
<keyword evidence="6" id="KW-1185">Reference proteome</keyword>
<dbReference type="PANTHER" id="PTHR42208">
    <property type="entry name" value="HEAVY METAL TRANSPORTER-RELATED"/>
    <property type="match status" value="1"/>
</dbReference>
<evidence type="ECO:0000259" key="4">
    <source>
        <dbReference type="Pfam" id="PF13386"/>
    </source>
</evidence>
<evidence type="ECO:0000313" key="5">
    <source>
        <dbReference type="EMBL" id="QOV88409.1"/>
    </source>
</evidence>
<evidence type="ECO:0000313" key="6">
    <source>
        <dbReference type="Proteomes" id="UP000593765"/>
    </source>
</evidence>
<dbReference type="KEGG" id="hbs:IPV69_19450"/>
<keyword evidence="3" id="KW-0732">Signal</keyword>
<keyword evidence="2" id="KW-1133">Transmembrane helix</keyword>
<feature type="transmembrane region" description="Helical" evidence="2">
    <location>
        <begin position="82"/>
        <end position="100"/>
    </location>
</feature>
<feature type="transmembrane region" description="Helical" evidence="2">
    <location>
        <begin position="48"/>
        <end position="70"/>
    </location>
</feature>
<keyword evidence="2" id="KW-0472">Membrane</keyword>